<evidence type="ECO:0000313" key="2">
    <source>
        <dbReference type="EMBL" id="GJE84871.1"/>
    </source>
</evidence>
<reference evidence="2 3" key="1">
    <citation type="submission" date="2021-08" db="EMBL/GenBank/DDBJ databases">
        <title>Draft Genome Sequence of Phanerochaete sordida strain YK-624.</title>
        <authorList>
            <person name="Mori T."/>
            <person name="Dohra H."/>
            <person name="Suzuki T."/>
            <person name="Kawagishi H."/>
            <person name="Hirai H."/>
        </authorList>
    </citation>
    <scope>NUCLEOTIDE SEQUENCE [LARGE SCALE GENOMIC DNA]</scope>
    <source>
        <strain evidence="2 3">YK-624</strain>
    </source>
</reference>
<sequence length="116" mass="12491">MSATKDTRERRGSRTRHLGKIRHVLPCAGRVPFLTLPQSPGFSCARTPKHRGRVASPPSGPAAVWLVFGAFCARETLPGLPLSTDIAKLHQRRRDGVSNAAACDSAGRRTPSRIGP</sequence>
<organism evidence="2 3">
    <name type="scientific">Phanerochaete sordida</name>
    <dbReference type="NCBI Taxonomy" id="48140"/>
    <lineage>
        <taxon>Eukaryota</taxon>
        <taxon>Fungi</taxon>
        <taxon>Dikarya</taxon>
        <taxon>Basidiomycota</taxon>
        <taxon>Agaricomycotina</taxon>
        <taxon>Agaricomycetes</taxon>
        <taxon>Polyporales</taxon>
        <taxon>Phanerochaetaceae</taxon>
        <taxon>Phanerochaete</taxon>
    </lineage>
</organism>
<dbReference type="AlphaFoldDB" id="A0A9P3FYG3"/>
<keyword evidence="3" id="KW-1185">Reference proteome</keyword>
<evidence type="ECO:0000313" key="3">
    <source>
        <dbReference type="Proteomes" id="UP000703269"/>
    </source>
</evidence>
<comment type="caution">
    <text evidence="2">The sequence shown here is derived from an EMBL/GenBank/DDBJ whole genome shotgun (WGS) entry which is preliminary data.</text>
</comment>
<proteinExistence type="predicted"/>
<accession>A0A9P3FYG3</accession>
<name>A0A9P3FYG3_9APHY</name>
<gene>
    <name evidence="2" type="ORF">PsYK624_009470</name>
</gene>
<evidence type="ECO:0000256" key="1">
    <source>
        <dbReference type="SAM" id="MobiDB-lite"/>
    </source>
</evidence>
<protein>
    <submittedName>
        <fullName evidence="2">Uncharacterized protein</fullName>
    </submittedName>
</protein>
<dbReference type="Proteomes" id="UP000703269">
    <property type="component" value="Unassembled WGS sequence"/>
</dbReference>
<dbReference type="EMBL" id="BPQB01000001">
    <property type="protein sequence ID" value="GJE84871.1"/>
    <property type="molecule type" value="Genomic_DNA"/>
</dbReference>
<feature type="region of interest" description="Disordered" evidence="1">
    <location>
        <begin position="94"/>
        <end position="116"/>
    </location>
</feature>